<accession>A0AAE9MSP7</accession>
<sequence>MYKGFVLNNKNNELGNFLSDIYVNSDANIMSYKNILDEITSNIELFLSADKIKNEYFRPIKADVFISHSHDDKKLAHKLATWLSDYGISSFIDSDIWGHYADIAKNIAAENFYNQHDKIRTYIDISHLLNISLMDMIDRCPYFFFIKSSNSLDSKNITYSPWIYSELNITRYIQKSSQRIGFSRESAMQHLKERAYVPIGFTANTSHLIPLNVDALEVIEKAFDNVNLLNNQNSSIDSCIPDIFKSFLDEFVWPNYE</sequence>
<organism evidence="1 2">
    <name type="scientific">Treponema putidum</name>
    <dbReference type="NCBI Taxonomy" id="221027"/>
    <lineage>
        <taxon>Bacteria</taxon>
        <taxon>Pseudomonadati</taxon>
        <taxon>Spirochaetota</taxon>
        <taxon>Spirochaetia</taxon>
        <taxon>Spirochaetales</taxon>
        <taxon>Treponemataceae</taxon>
        <taxon>Treponema</taxon>
    </lineage>
</organism>
<dbReference type="InterPro" id="IPR035897">
    <property type="entry name" value="Toll_tir_struct_dom_sf"/>
</dbReference>
<gene>
    <name evidence="1" type="ORF">E4N74_09750</name>
</gene>
<evidence type="ECO:0000313" key="2">
    <source>
        <dbReference type="Proteomes" id="UP001058682"/>
    </source>
</evidence>
<dbReference type="SUPFAM" id="SSF52200">
    <property type="entry name" value="Toll/Interleukin receptor TIR domain"/>
    <property type="match status" value="1"/>
</dbReference>
<evidence type="ECO:0000313" key="1">
    <source>
        <dbReference type="EMBL" id="UTY34255.1"/>
    </source>
</evidence>
<evidence type="ECO:0008006" key="3">
    <source>
        <dbReference type="Google" id="ProtNLM"/>
    </source>
</evidence>
<dbReference type="AlphaFoldDB" id="A0AAE9MSP7"/>
<dbReference type="Gene3D" id="3.40.50.10140">
    <property type="entry name" value="Toll/interleukin-1 receptor homology (TIR) domain"/>
    <property type="match status" value="1"/>
</dbReference>
<name>A0AAE9MSP7_9SPIR</name>
<reference evidence="1" key="1">
    <citation type="submission" date="2019-04" db="EMBL/GenBank/DDBJ databases">
        <title>Whole genome sequencing of oral phylogroup 2 treponemes.</title>
        <authorList>
            <person name="Chan Y."/>
            <person name="Zeng H.H."/>
            <person name="Yu X.L."/>
            <person name="Leung W.K."/>
            <person name="Watt R.M."/>
        </authorList>
    </citation>
    <scope>NUCLEOTIDE SEQUENCE</scope>
    <source>
        <strain evidence="1">OMZ 835</strain>
    </source>
</reference>
<protein>
    <recommendedName>
        <fullName evidence="3">TIR domain-containing protein</fullName>
    </recommendedName>
</protein>
<dbReference type="Proteomes" id="UP001058682">
    <property type="component" value="Chromosome"/>
</dbReference>
<dbReference type="RefSeq" id="WP_255817298.1">
    <property type="nucleotide sequence ID" value="NZ_CP038804.1"/>
</dbReference>
<proteinExistence type="predicted"/>
<dbReference type="EMBL" id="CP038804">
    <property type="protein sequence ID" value="UTY34255.1"/>
    <property type="molecule type" value="Genomic_DNA"/>
</dbReference>